<evidence type="ECO:0000313" key="1">
    <source>
        <dbReference type="EMBL" id="KAL0462890.1"/>
    </source>
</evidence>
<proteinExistence type="predicted"/>
<reference evidence="1" key="1">
    <citation type="submission" date="2020-06" db="EMBL/GenBank/DDBJ databases">
        <authorList>
            <person name="Li T."/>
            <person name="Hu X."/>
            <person name="Zhang T."/>
            <person name="Song X."/>
            <person name="Zhang H."/>
            <person name="Dai N."/>
            <person name="Sheng W."/>
            <person name="Hou X."/>
            <person name="Wei L."/>
        </authorList>
    </citation>
    <scope>NUCLEOTIDE SEQUENCE</scope>
    <source>
        <strain evidence="1">KEN1</strain>
        <tissue evidence="1">Leaf</tissue>
    </source>
</reference>
<dbReference type="SUPFAM" id="SSF56219">
    <property type="entry name" value="DNase I-like"/>
    <property type="match status" value="1"/>
</dbReference>
<dbReference type="PANTHER" id="PTHR33710">
    <property type="entry name" value="BNAC02G09200D PROTEIN"/>
    <property type="match status" value="1"/>
</dbReference>
<dbReference type="PANTHER" id="PTHR33710:SF62">
    <property type="entry name" value="DUF4283 DOMAIN PROTEIN"/>
    <property type="match status" value="1"/>
</dbReference>
<dbReference type="Gene3D" id="3.60.10.10">
    <property type="entry name" value="Endonuclease/exonuclease/phosphatase"/>
    <property type="match status" value="1"/>
</dbReference>
<protein>
    <submittedName>
        <fullName evidence="1">LINE-1 reverse transcriptase</fullName>
    </submittedName>
</protein>
<comment type="caution">
    <text evidence="1">The sequence shown here is derived from an EMBL/GenBank/DDBJ whole genome shotgun (WGS) entry which is preliminary data.</text>
</comment>
<reference evidence="1" key="2">
    <citation type="journal article" date="2024" name="Plant">
        <title>Genomic evolution and insights into agronomic trait innovations of Sesamum species.</title>
        <authorList>
            <person name="Miao H."/>
            <person name="Wang L."/>
            <person name="Qu L."/>
            <person name="Liu H."/>
            <person name="Sun Y."/>
            <person name="Le M."/>
            <person name="Wang Q."/>
            <person name="Wei S."/>
            <person name="Zheng Y."/>
            <person name="Lin W."/>
            <person name="Duan Y."/>
            <person name="Cao H."/>
            <person name="Xiong S."/>
            <person name="Wang X."/>
            <person name="Wei L."/>
            <person name="Li C."/>
            <person name="Ma Q."/>
            <person name="Ju M."/>
            <person name="Zhao R."/>
            <person name="Li G."/>
            <person name="Mu C."/>
            <person name="Tian Q."/>
            <person name="Mei H."/>
            <person name="Zhang T."/>
            <person name="Gao T."/>
            <person name="Zhang H."/>
        </authorList>
    </citation>
    <scope>NUCLEOTIDE SEQUENCE</scope>
    <source>
        <strain evidence="1">KEN1</strain>
    </source>
</reference>
<keyword evidence="1" id="KW-0808">Transferase</keyword>
<dbReference type="EMBL" id="JACGWN010000001">
    <property type="protein sequence ID" value="KAL0462890.1"/>
    <property type="molecule type" value="Genomic_DNA"/>
</dbReference>
<dbReference type="GO" id="GO:0003964">
    <property type="term" value="F:RNA-directed DNA polymerase activity"/>
    <property type="evidence" value="ECO:0007669"/>
    <property type="project" value="UniProtKB-KW"/>
</dbReference>
<name>A0AAW2YB29_9LAMI</name>
<accession>A0AAW2YB29</accession>
<sequence>MHGVNAQVIKDTSQILHVKISHGLLAEDIFCTFVYAKCYRSPRRLLWEDLAHLYMANVPWLIGGDFNSILHTNKNQGGSLNILGPMEDFNGMVMECGLTDAGFEGELYIWTNRRIWKRLDRVLYSKEWMDFFNCTRVTHLPRRLSDHHPLLILASKNEGKHPSSFRFHSMWLRHQSFYDTVKSSWTLPIHGHGMCKLQQKLYRTKELLKSWNKEVFGNVFSRVEEAKTRASEADKCYHRNPSDNNLITLNKLNAEVIQTLNMESDFWRQKSNCKWLELGERNTKFFHSMVKKKRVKSRIHRILEEDEEITDPDQIKQSAADYFRNLLTTDSLSLPHPNFSFHFPQIPDSLASELCKTPSLAEIKDVVFNIHNDSVAGPNGFSSEFYQTC</sequence>
<dbReference type="InterPro" id="IPR036691">
    <property type="entry name" value="Endo/exonu/phosph_ase_sf"/>
</dbReference>
<gene>
    <name evidence="1" type="ORF">Slati_0176600</name>
</gene>
<dbReference type="AlphaFoldDB" id="A0AAW2YB29"/>
<organism evidence="1">
    <name type="scientific">Sesamum latifolium</name>
    <dbReference type="NCBI Taxonomy" id="2727402"/>
    <lineage>
        <taxon>Eukaryota</taxon>
        <taxon>Viridiplantae</taxon>
        <taxon>Streptophyta</taxon>
        <taxon>Embryophyta</taxon>
        <taxon>Tracheophyta</taxon>
        <taxon>Spermatophyta</taxon>
        <taxon>Magnoliopsida</taxon>
        <taxon>eudicotyledons</taxon>
        <taxon>Gunneridae</taxon>
        <taxon>Pentapetalae</taxon>
        <taxon>asterids</taxon>
        <taxon>lamiids</taxon>
        <taxon>Lamiales</taxon>
        <taxon>Pedaliaceae</taxon>
        <taxon>Sesamum</taxon>
    </lineage>
</organism>
<keyword evidence="1" id="KW-0548">Nucleotidyltransferase</keyword>
<keyword evidence="1" id="KW-0695">RNA-directed DNA polymerase</keyword>